<feature type="transmembrane region" description="Helical" evidence="1">
    <location>
        <begin position="16"/>
        <end position="34"/>
    </location>
</feature>
<dbReference type="EMBL" id="PHAH01000001">
    <property type="protein sequence ID" value="PKM89406.1"/>
    <property type="molecule type" value="Genomic_DNA"/>
</dbReference>
<keyword evidence="1" id="KW-0472">Membrane</keyword>
<organism evidence="2 3">
    <name type="scientific">Candidatus Falkowbacteria bacterium HGW-Falkowbacteria-2</name>
    <dbReference type="NCBI Taxonomy" id="2013769"/>
    <lineage>
        <taxon>Bacteria</taxon>
        <taxon>Candidatus Falkowiibacteriota</taxon>
    </lineage>
</organism>
<evidence type="ECO:0000313" key="2">
    <source>
        <dbReference type="EMBL" id="PKM89406.1"/>
    </source>
</evidence>
<evidence type="ECO:0000313" key="3">
    <source>
        <dbReference type="Proteomes" id="UP000233325"/>
    </source>
</evidence>
<keyword evidence="1" id="KW-1133">Transmembrane helix</keyword>
<dbReference type="SUPFAM" id="SSF82171">
    <property type="entry name" value="DPP6 N-terminal domain-like"/>
    <property type="match status" value="1"/>
</dbReference>
<dbReference type="Gene3D" id="2.120.10.30">
    <property type="entry name" value="TolB, C-terminal domain"/>
    <property type="match status" value="1"/>
</dbReference>
<accession>A0A2N2E3X3</accession>
<sequence>MAHKKELRINLNQRRLAWAILILFIITVSLLFLVSRQKTWSPLTPQNTNSLPALSTSEDISEVVVADLPEPKSYDDVSVMGSPDGLSYAYVTKTDGVRVVYNGVAGPKFDSINYMGYSPDGKSFAYTASREYKQVAVINGIPGKEYDWIFEPRLFTKDSKAFVYKARDGRGDMIVINGQESQAYERIYDLKLTPDEKKLIFFARKEGKLWRGEIPLQLAE</sequence>
<protein>
    <recommendedName>
        <fullName evidence="4">Dipeptidylpeptidase IV N-terminal domain-containing protein</fullName>
    </recommendedName>
</protein>
<dbReference type="InterPro" id="IPR011042">
    <property type="entry name" value="6-blade_b-propeller_TolB-like"/>
</dbReference>
<comment type="caution">
    <text evidence="2">The sequence shown here is derived from an EMBL/GenBank/DDBJ whole genome shotgun (WGS) entry which is preliminary data.</text>
</comment>
<dbReference type="Pfam" id="PF07676">
    <property type="entry name" value="PD40"/>
    <property type="match status" value="1"/>
</dbReference>
<reference evidence="2 3" key="1">
    <citation type="journal article" date="2017" name="ISME J.">
        <title>Potential for microbial H2 and metal transformations associated with novel bacteria and archaea in deep terrestrial subsurface sediments.</title>
        <authorList>
            <person name="Hernsdorf A.W."/>
            <person name="Amano Y."/>
            <person name="Miyakawa K."/>
            <person name="Ise K."/>
            <person name="Suzuki Y."/>
            <person name="Anantharaman K."/>
            <person name="Probst A."/>
            <person name="Burstein D."/>
            <person name="Thomas B.C."/>
            <person name="Banfield J.F."/>
        </authorList>
    </citation>
    <scope>NUCLEOTIDE SEQUENCE [LARGE SCALE GENOMIC DNA]</scope>
    <source>
        <strain evidence="2">HGW-Falkowbacteria-2</strain>
    </source>
</reference>
<dbReference type="InterPro" id="IPR011659">
    <property type="entry name" value="WD40"/>
</dbReference>
<gene>
    <name evidence="2" type="ORF">CVU83_00090</name>
</gene>
<dbReference type="Proteomes" id="UP000233325">
    <property type="component" value="Unassembled WGS sequence"/>
</dbReference>
<dbReference type="AlphaFoldDB" id="A0A2N2E3X3"/>
<evidence type="ECO:0000256" key="1">
    <source>
        <dbReference type="SAM" id="Phobius"/>
    </source>
</evidence>
<evidence type="ECO:0008006" key="4">
    <source>
        <dbReference type="Google" id="ProtNLM"/>
    </source>
</evidence>
<name>A0A2N2E3X3_9BACT</name>
<proteinExistence type="predicted"/>
<keyword evidence="1" id="KW-0812">Transmembrane</keyword>